<evidence type="ECO:0000313" key="1">
    <source>
        <dbReference type="EMBL" id="CAL5223596.1"/>
    </source>
</evidence>
<name>A0ABP1FX58_9CHLO</name>
<accession>A0ABP1FX58</accession>
<organism evidence="1 2">
    <name type="scientific">Coccomyxa viridis</name>
    <dbReference type="NCBI Taxonomy" id="1274662"/>
    <lineage>
        <taxon>Eukaryota</taxon>
        <taxon>Viridiplantae</taxon>
        <taxon>Chlorophyta</taxon>
        <taxon>core chlorophytes</taxon>
        <taxon>Trebouxiophyceae</taxon>
        <taxon>Trebouxiophyceae incertae sedis</taxon>
        <taxon>Coccomyxaceae</taxon>
        <taxon>Coccomyxa</taxon>
    </lineage>
</organism>
<comment type="caution">
    <text evidence="1">The sequence shown here is derived from an EMBL/GenBank/DDBJ whole genome shotgun (WGS) entry which is preliminary data.</text>
</comment>
<protein>
    <submittedName>
        <fullName evidence="1">G6135 protein</fullName>
    </submittedName>
</protein>
<keyword evidence="2" id="KW-1185">Reference proteome</keyword>
<proteinExistence type="predicted"/>
<evidence type="ECO:0000313" key="2">
    <source>
        <dbReference type="Proteomes" id="UP001497392"/>
    </source>
</evidence>
<dbReference type="PANTHER" id="PTHR34673:SF1">
    <property type="entry name" value="COLD-REGULATED PROTEIN"/>
    <property type="match status" value="1"/>
</dbReference>
<gene>
    <name evidence="1" type="primary">g6135</name>
    <name evidence="1" type="ORF">VP750_LOCUS5255</name>
</gene>
<reference evidence="1 2" key="1">
    <citation type="submission" date="2024-06" db="EMBL/GenBank/DDBJ databases">
        <authorList>
            <person name="Kraege A."/>
            <person name="Thomma B."/>
        </authorList>
    </citation>
    <scope>NUCLEOTIDE SEQUENCE [LARGE SCALE GENOMIC DNA]</scope>
</reference>
<dbReference type="PANTHER" id="PTHR34673">
    <property type="entry name" value="COLD-REGULATED PROTEIN"/>
    <property type="match status" value="1"/>
</dbReference>
<dbReference type="EMBL" id="CAXHTA020000009">
    <property type="protein sequence ID" value="CAL5223596.1"/>
    <property type="molecule type" value="Genomic_DNA"/>
</dbReference>
<dbReference type="Proteomes" id="UP001497392">
    <property type="component" value="Unassembled WGS sequence"/>
</dbReference>
<sequence length="75" mass="8080">MVFFIPICCQFGEGVNNPCKCKIIGPTLGFVGFVLTAIVCWPAGACMYCCCRDEANNCFGTPARVNESTSMAIPF</sequence>